<feature type="domain" description="CBS" evidence="3">
    <location>
        <begin position="34"/>
        <end position="92"/>
    </location>
</feature>
<dbReference type="PANTHER" id="PTHR43080">
    <property type="entry name" value="CBS DOMAIN-CONTAINING PROTEIN CBSX3, MITOCHONDRIAL"/>
    <property type="match status" value="1"/>
</dbReference>
<evidence type="ECO:0000256" key="2">
    <source>
        <dbReference type="PROSITE-ProRule" id="PRU00703"/>
    </source>
</evidence>
<feature type="domain" description="CBS" evidence="3">
    <location>
        <begin position="108"/>
        <end position="171"/>
    </location>
</feature>
<proteinExistence type="predicted"/>
<dbReference type="SMART" id="SM00116">
    <property type="entry name" value="CBS"/>
    <property type="match status" value="2"/>
</dbReference>
<dbReference type="Proteomes" id="UP000317371">
    <property type="component" value="Unassembled WGS sequence"/>
</dbReference>
<evidence type="ECO:0000313" key="5">
    <source>
        <dbReference type="Proteomes" id="UP000317371"/>
    </source>
</evidence>
<evidence type="ECO:0000256" key="1">
    <source>
        <dbReference type="ARBA" id="ARBA00023122"/>
    </source>
</evidence>
<dbReference type="InParanoid" id="A0A540VGC8"/>
<evidence type="ECO:0000313" key="4">
    <source>
        <dbReference type="EMBL" id="TQE95816.1"/>
    </source>
</evidence>
<dbReference type="Gene3D" id="3.10.580.10">
    <property type="entry name" value="CBS-domain"/>
    <property type="match status" value="2"/>
</dbReference>
<dbReference type="PROSITE" id="PS51371">
    <property type="entry name" value="CBS"/>
    <property type="match status" value="2"/>
</dbReference>
<dbReference type="SUPFAM" id="SSF54631">
    <property type="entry name" value="CBS-domain pair"/>
    <property type="match status" value="1"/>
</dbReference>
<sequence length="176" mass="19058">MAAYWPHRMASAGGFEAPHRKRRAMHRIPVRQIMQTTVVTVHPDALIADAAQLMEDFNVRRLPVVDDEDHLVGIVTDSDVREAEMAGSVMSTYEPGVDVEWLTVADIMTPEVITIGPDATVGELAAILAEHKVGGVPVVVPDAAAPRYVHVVGIVTEVDIFSMIAAAWKAESQAQV</sequence>
<dbReference type="Pfam" id="PF00571">
    <property type="entry name" value="CBS"/>
    <property type="match status" value="2"/>
</dbReference>
<reference evidence="4 5" key="1">
    <citation type="submission" date="2019-06" db="EMBL/GenBank/DDBJ databases">
        <title>Genome sequence of Litorilinea aerophila BAA-2444.</title>
        <authorList>
            <person name="Maclea K.S."/>
            <person name="Maurais E.G."/>
            <person name="Iannazzi L.C."/>
        </authorList>
    </citation>
    <scope>NUCLEOTIDE SEQUENCE [LARGE SCALE GENOMIC DNA]</scope>
    <source>
        <strain evidence="4 5">ATCC BAA-2444</strain>
    </source>
</reference>
<protein>
    <submittedName>
        <fullName evidence="4">CBS domain-containing protein</fullName>
    </submittedName>
</protein>
<dbReference type="InterPro" id="IPR046342">
    <property type="entry name" value="CBS_dom_sf"/>
</dbReference>
<organism evidence="4 5">
    <name type="scientific">Litorilinea aerophila</name>
    <dbReference type="NCBI Taxonomy" id="1204385"/>
    <lineage>
        <taxon>Bacteria</taxon>
        <taxon>Bacillati</taxon>
        <taxon>Chloroflexota</taxon>
        <taxon>Caldilineae</taxon>
        <taxon>Caldilineales</taxon>
        <taxon>Caldilineaceae</taxon>
        <taxon>Litorilinea</taxon>
    </lineage>
</organism>
<name>A0A540VGC8_9CHLR</name>
<comment type="caution">
    <text evidence="4">The sequence shown here is derived from an EMBL/GenBank/DDBJ whole genome shotgun (WGS) entry which is preliminary data.</text>
</comment>
<accession>A0A540VGC8</accession>
<dbReference type="OrthoDB" id="160124at2"/>
<dbReference type="AlphaFoldDB" id="A0A540VGC8"/>
<keyword evidence="1 2" id="KW-0129">CBS domain</keyword>
<dbReference type="PANTHER" id="PTHR43080:SF29">
    <property type="entry name" value="OS02G0818000 PROTEIN"/>
    <property type="match status" value="1"/>
</dbReference>
<dbReference type="EMBL" id="VIGC01000011">
    <property type="protein sequence ID" value="TQE95816.1"/>
    <property type="molecule type" value="Genomic_DNA"/>
</dbReference>
<dbReference type="InterPro" id="IPR051257">
    <property type="entry name" value="Diverse_CBS-Domain"/>
</dbReference>
<evidence type="ECO:0000259" key="3">
    <source>
        <dbReference type="PROSITE" id="PS51371"/>
    </source>
</evidence>
<dbReference type="InterPro" id="IPR000644">
    <property type="entry name" value="CBS_dom"/>
</dbReference>
<gene>
    <name evidence="4" type="ORF">FKZ61_10280</name>
</gene>
<keyword evidence="5" id="KW-1185">Reference proteome</keyword>